<sequence>MVSDLAAAPSNAEESKIETFRRLRGRERWAFFREHFLGWSLLAVGIVALVVAIVVHMLNPAPQMRLEIMVMDMVEDSQSIDAMSEEFAKAAGADPDTIYFDSTYTSSSSYTDGSDAKLSTQYYMGNLTAIIAPKDAFQTIVSRGMIVPLDEALGKDEAAKLADDAQEFDSPTKSDEDDSITTDGEPYAYGLNLSRSSTWTGRFGTDEPNGDMYLGFVRDAHTTDLIGALIDYLAFE</sequence>
<dbReference type="STRING" id="158787.BSCA_0792"/>
<organism evidence="3 4">
    <name type="scientific">Bifidobacterium scardovii</name>
    <dbReference type="NCBI Taxonomy" id="158787"/>
    <lineage>
        <taxon>Bacteria</taxon>
        <taxon>Bacillati</taxon>
        <taxon>Actinomycetota</taxon>
        <taxon>Actinomycetes</taxon>
        <taxon>Bifidobacteriales</taxon>
        <taxon>Bifidobacteriaceae</taxon>
        <taxon>Bifidobacterium</taxon>
    </lineage>
</organism>
<feature type="region of interest" description="Disordered" evidence="1">
    <location>
        <begin position="163"/>
        <end position="186"/>
    </location>
</feature>
<keyword evidence="2" id="KW-1133">Transmembrane helix</keyword>
<comment type="caution">
    <text evidence="3">The sequence shown here is derived from an EMBL/GenBank/DDBJ whole genome shotgun (WGS) entry which is preliminary data.</text>
</comment>
<dbReference type="EMBL" id="JGZO01000006">
    <property type="protein sequence ID" value="KFI94738.1"/>
    <property type="molecule type" value="Genomic_DNA"/>
</dbReference>
<reference evidence="3 4" key="1">
    <citation type="submission" date="2014-03" db="EMBL/GenBank/DDBJ databases">
        <title>Genomics of Bifidobacteria.</title>
        <authorList>
            <person name="Ventura M."/>
            <person name="Milani C."/>
            <person name="Lugli G.A."/>
        </authorList>
    </citation>
    <scope>NUCLEOTIDE SEQUENCE [LARGE SCALE GENOMIC DNA]</scope>
    <source>
        <strain evidence="3 4">LMG 21589</strain>
    </source>
</reference>
<evidence type="ECO:0000256" key="1">
    <source>
        <dbReference type="SAM" id="MobiDB-lite"/>
    </source>
</evidence>
<evidence type="ECO:0000256" key="2">
    <source>
        <dbReference type="SAM" id="Phobius"/>
    </source>
</evidence>
<accession>A0A087DGT8</accession>
<keyword evidence="4" id="KW-1185">Reference proteome</keyword>
<keyword evidence="2" id="KW-0812">Transmembrane</keyword>
<evidence type="ECO:0000313" key="3">
    <source>
        <dbReference type="EMBL" id="KFI94738.1"/>
    </source>
</evidence>
<proteinExistence type="predicted"/>
<dbReference type="AlphaFoldDB" id="A0A087DGT8"/>
<dbReference type="Proteomes" id="UP000029033">
    <property type="component" value="Unassembled WGS sequence"/>
</dbReference>
<protein>
    <submittedName>
        <fullName evidence="3">Uncharacterized protein</fullName>
    </submittedName>
</protein>
<feature type="transmembrane region" description="Helical" evidence="2">
    <location>
        <begin position="36"/>
        <end position="58"/>
    </location>
</feature>
<gene>
    <name evidence="3" type="ORF">BSCA_0792</name>
</gene>
<name>A0A087DGT8_9BIFI</name>
<keyword evidence="2" id="KW-0472">Membrane</keyword>
<evidence type="ECO:0000313" key="4">
    <source>
        <dbReference type="Proteomes" id="UP000029033"/>
    </source>
</evidence>